<evidence type="ECO:0000256" key="6">
    <source>
        <dbReference type="SAM" id="Phobius"/>
    </source>
</evidence>
<keyword evidence="4 6" id="KW-0472">Membrane</keyword>
<dbReference type="Proteomes" id="UP001445335">
    <property type="component" value="Unassembled WGS sequence"/>
</dbReference>
<dbReference type="GO" id="GO:0016020">
    <property type="term" value="C:membrane"/>
    <property type="evidence" value="ECO:0007669"/>
    <property type="project" value="UniProtKB-SubCell"/>
</dbReference>
<organism evidence="7 8">
    <name type="scientific">Elliptochloris bilobata</name>
    <dbReference type="NCBI Taxonomy" id="381761"/>
    <lineage>
        <taxon>Eukaryota</taxon>
        <taxon>Viridiplantae</taxon>
        <taxon>Chlorophyta</taxon>
        <taxon>core chlorophytes</taxon>
        <taxon>Trebouxiophyceae</taxon>
        <taxon>Trebouxiophyceae incertae sedis</taxon>
        <taxon>Elliptochloris clade</taxon>
        <taxon>Elliptochloris</taxon>
    </lineage>
</organism>
<accession>A0AAW1QLT4</accession>
<dbReference type="AlphaFoldDB" id="A0AAW1QLT4"/>
<keyword evidence="2 6" id="KW-0812">Transmembrane</keyword>
<evidence type="ECO:0000256" key="1">
    <source>
        <dbReference type="ARBA" id="ARBA00004141"/>
    </source>
</evidence>
<keyword evidence="3 6" id="KW-1133">Transmembrane helix</keyword>
<evidence type="ECO:0000256" key="4">
    <source>
        <dbReference type="ARBA" id="ARBA00023136"/>
    </source>
</evidence>
<evidence type="ECO:0000256" key="3">
    <source>
        <dbReference type="ARBA" id="ARBA00022989"/>
    </source>
</evidence>
<comment type="caution">
    <text evidence="7">The sequence shown here is derived from an EMBL/GenBank/DDBJ whole genome shotgun (WGS) entry which is preliminary data.</text>
</comment>
<evidence type="ECO:0000256" key="2">
    <source>
        <dbReference type="ARBA" id="ARBA00022692"/>
    </source>
</evidence>
<protein>
    <recommendedName>
        <fullName evidence="9">Tetraspanin-19</fullName>
    </recommendedName>
</protein>
<keyword evidence="8" id="KW-1185">Reference proteome</keyword>
<evidence type="ECO:0008006" key="9">
    <source>
        <dbReference type="Google" id="ProtNLM"/>
    </source>
</evidence>
<feature type="region of interest" description="Disordered" evidence="5">
    <location>
        <begin position="199"/>
        <end position="221"/>
    </location>
</feature>
<sequence>MTALSVERRRPGTYIATLRLLLRFINLLLAAGGLAMVCYACYMYWLFANNQFPEGAEPHHKKLGFPWFVFAFGGAGAVTFLTAATGLAAVACNSRALLGLYSVLMVLLLLAQAAVAVAFFADESWRRHLPPDATGEAEWMTRVIEENVVVCRWVGLAVLLVQVACMGLAYALSSAQQRLLLDASMDEEDEVWGRRRPLLPQSAANGRAPHGASGTSPSRTDAWSARMRDKYGLDTSQFGYNRAAAEAGTPPPPPLIPREDVGAARRRCAIM</sequence>
<reference evidence="7 8" key="1">
    <citation type="journal article" date="2024" name="Nat. Commun.">
        <title>Phylogenomics reveals the evolutionary origins of lichenization in chlorophyte algae.</title>
        <authorList>
            <person name="Puginier C."/>
            <person name="Libourel C."/>
            <person name="Otte J."/>
            <person name="Skaloud P."/>
            <person name="Haon M."/>
            <person name="Grisel S."/>
            <person name="Petersen M."/>
            <person name="Berrin J.G."/>
            <person name="Delaux P.M."/>
            <person name="Dal Grande F."/>
            <person name="Keller J."/>
        </authorList>
    </citation>
    <scope>NUCLEOTIDE SEQUENCE [LARGE SCALE GENOMIC DNA]</scope>
    <source>
        <strain evidence="7 8">SAG 245.80</strain>
    </source>
</reference>
<dbReference type="InterPro" id="IPR018499">
    <property type="entry name" value="Tetraspanin/Peripherin"/>
</dbReference>
<proteinExistence type="predicted"/>
<feature type="transmembrane region" description="Helical" evidence="6">
    <location>
        <begin position="20"/>
        <end position="47"/>
    </location>
</feature>
<feature type="transmembrane region" description="Helical" evidence="6">
    <location>
        <begin position="153"/>
        <end position="172"/>
    </location>
</feature>
<feature type="transmembrane region" description="Helical" evidence="6">
    <location>
        <begin position="67"/>
        <end position="91"/>
    </location>
</feature>
<gene>
    <name evidence="7" type="ORF">WJX81_008318</name>
</gene>
<feature type="transmembrane region" description="Helical" evidence="6">
    <location>
        <begin position="98"/>
        <end position="121"/>
    </location>
</feature>
<evidence type="ECO:0000256" key="5">
    <source>
        <dbReference type="SAM" id="MobiDB-lite"/>
    </source>
</evidence>
<evidence type="ECO:0000313" key="7">
    <source>
        <dbReference type="EMBL" id="KAK9822476.1"/>
    </source>
</evidence>
<dbReference type="EMBL" id="JALJOU010000087">
    <property type="protein sequence ID" value="KAK9822476.1"/>
    <property type="molecule type" value="Genomic_DNA"/>
</dbReference>
<dbReference type="Pfam" id="PF00335">
    <property type="entry name" value="Tetraspanin"/>
    <property type="match status" value="1"/>
</dbReference>
<evidence type="ECO:0000313" key="8">
    <source>
        <dbReference type="Proteomes" id="UP001445335"/>
    </source>
</evidence>
<name>A0AAW1QLT4_9CHLO</name>
<comment type="subcellular location">
    <subcellularLocation>
        <location evidence="1">Membrane</location>
        <topology evidence="1">Multi-pass membrane protein</topology>
    </subcellularLocation>
</comment>